<dbReference type="Gene3D" id="3.20.170.30">
    <property type="match status" value="1"/>
</dbReference>
<dbReference type="KEGG" id="blep:AL038_00585"/>
<dbReference type="InterPro" id="IPR002745">
    <property type="entry name" value="Ptrans_KptA/Tpt1"/>
</dbReference>
<protein>
    <recommendedName>
        <fullName evidence="5">Probable RNA 2'-phosphotransferase</fullName>
        <ecNumber evidence="5">2.7.1.-</ecNumber>
    </recommendedName>
</protein>
<keyword evidence="3 5" id="KW-0520">NAD</keyword>
<evidence type="ECO:0000256" key="2">
    <source>
        <dbReference type="ARBA" id="ARBA00022679"/>
    </source>
</evidence>
<dbReference type="Proteomes" id="UP000234271">
    <property type="component" value="Chromosome"/>
</dbReference>
<sequence length="183" mass="20521">MNNKRKIFLSKFISKHLRHEPETLGLTLQVGGWVLVTDLINRALAMGVAFTHEELCEVVETSDKQRYSFDSTKTLIRANQGHSVPVDLQLTAVSPPHVLYHGTAEQFVLAIKDAGLLPMQRHHVHLSADIETARRVGMRHGKPVIFAVDAPVMYEQGIEFFQSDNGVWLTAIVLPQFLTLLNS</sequence>
<dbReference type="Pfam" id="PF01885">
    <property type="entry name" value="PTS_2-RNA"/>
    <property type="match status" value="1"/>
</dbReference>
<comment type="function">
    <text evidence="4 5">Removes the 2'-phosphate from RNA via an intermediate in which the phosphate is ADP-ribosylated by NAD followed by a presumed transesterification to release the RNA and generate ADP-ribose 1''-2''-cyclic phosphate (APPR&gt;P). May function as an ADP-ribosylase.</text>
</comment>
<dbReference type="EC" id="2.7.1.-" evidence="5"/>
<evidence type="ECO:0000256" key="5">
    <source>
        <dbReference type="HAMAP-Rule" id="MF_00299"/>
    </source>
</evidence>
<gene>
    <name evidence="5" type="primary">kptA</name>
    <name evidence="6" type="ORF">BLE401_05460</name>
</gene>
<evidence type="ECO:0000256" key="3">
    <source>
        <dbReference type="ARBA" id="ARBA00023027"/>
    </source>
</evidence>
<dbReference type="NCBIfam" id="NF002014">
    <property type="entry name" value="PRK00819.1-4"/>
    <property type="match status" value="1"/>
</dbReference>
<dbReference type="InterPro" id="IPR042081">
    <property type="entry name" value="RNA_2'-PTrans_C"/>
</dbReference>
<dbReference type="GO" id="GO:0006388">
    <property type="term" value="P:tRNA splicing, via endonucleolytic cleavage and ligation"/>
    <property type="evidence" value="ECO:0007669"/>
    <property type="project" value="UniProtKB-UniRule"/>
</dbReference>
<dbReference type="PANTHER" id="PTHR12684:SF2">
    <property type="entry name" value="TRNA 2'-PHOSPHOTRANSFERASE 1"/>
    <property type="match status" value="1"/>
</dbReference>
<dbReference type="GO" id="GO:0003950">
    <property type="term" value="F:NAD+ poly-ADP-ribosyltransferase activity"/>
    <property type="evidence" value="ECO:0007669"/>
    <property type="project" value="InterPro"/>
</dbReference>
<organism evidence="6 7">
    <name type="scientific">Beggiatoa leptomitoformis</name>
    <dbReference type="NCBI Taxonomy" id="288004"/>
    <lineage>
        <taxon>Bacteria</taxon>
        <taxon>Pseudomonadati</taxon>
        <taxon>Pseudomonadota</taxon>
        <taxon>Gammaproteobacteria</taxon>
        <taxon>Thiotrichales</taxon>
        <taxon>Thiotrichaceae</taxon>
        <taxon>Beggiatoa</taxon>
    </lineage>
</organism>
<keyword evidence="7" id="KW-1185">Reference proteome</keyword>
<dbReference type="GO" id="GO:0000215">
    <property type="term" value="F:tRNA 2'-phosphotransferase activity"/>
    <property type="evidence" value="ECO:0007669"/>
    <property type="project" value="TreeGrafter"/>
</dbReference>
<evidence type="ECO:0000256" key="1">
    <source>
        <dbReference type="ARBA" id="ARBA00009836"/>
    </source>
</evidence>
<reference evidence="7" key="1">
    <citation type="submission" date="2016-12" db="EMBL/GenBank/DDBJ databases">
        <title>Complete Genome Sequence of Beggiatoa leptomitiformis D-401.</title>
        <authorList>
            <person name="Fomenkov A."/>
            <person name="Vincze T."/>
            <person name="Grabovich M."/>
            <person name="Anton B.P."/>
            <person name="Dubinina G."/>
            <person name="Orlova M."/>
            <person name="Belousova E."/>
            <person name="Roberts R.J."/>
        </authorList>
    </citation>
    <scope>NUCLEOTIDE SEQUENCE [LARGE SCALE GENOMIC DNA]</scope>
    <source>
        <strain evidence="7">D-401</strain>
    </source>
</reference>
<dbReference type="AlphaFoldDB" id="A0A2N9YCJ8"/>
<dbReference type="InterPro" id="IPR022928">
    <property type="entry name" value="RNA_2'-PTrans_KptA"/>
</dbReference>
<dbReference type="Gene3D" id="1.10.10.970">
    <property type="entry name" value="RNA 2'-phosphotransferase, Tpt1/KptA family, N-terminal domain"/>
    <property type="match status" value="1"/>
</dbReference>
<evidence type="ECO:0000313" key="6">
    <source>
        <dbReference type="EMBL" id="AUI68201.1"/>
    </source>
</evidence>
<dbReference type="STRING" id="288004.AL038_00585"/>
<dbReference type="HAMAP" id="MF_00299">
    <property type="entry name" value="KptA"/>
    <property type="match status" value="1"/>
</dbReference>
<dbReference type="OrthoDB" id="4537997at2"/>
<keyword evidence="2 5" id="KW-0808">Transferase</keyword>
<dbReference type="SUPFAM" id="SSF56399">
    <property type="entry name" value="ADP-ribosylation"/>
    <property type="match status" value="1"/>
</dbReference>
<name>A0A2N9YCJ8_9GAMM</name>
<evidence type="ECO:0000256" key="4">
    <source>
        <dbReference type="ARBA" id="ARBA00025212"/>
    </source>
</evidence>
<comment type="similarity">
    <text evidence="1 5">Belongs to the KptA/TPT1 family.</text>
</comment>
<dbReference type="PANTHER" id="PTHR12684">
    <property type="entry name" value="PUTATIVE PHOSPHOTRANSFERASE"/>
    <property type="match status" value="1"/>
</dbReference>
<dbReference type="EMBL" id="CP018889">
    <property type="protein sequence ID" value="AUI68201.1"/>
    <property type="molecule type" value="Genomic_DNA"/>
</dbReference>
<dbReference type="RefSeq" id="WP_062147477.1">
    <property type="nucleotide sequence ID" value="NZ_CP012373.2"/>
</dbReference>
<accession>A0A2N9YCJ8</accession>
<dbReference type="InterPro" id="IPR042080">
    <property type="entry name" value="RNA_2'-PTrans_N"/>
</dbReference>
<proteinExistence type="inferred from homology"/>
<evidence type="ECO:0000313" key="7">
    <source>
        <dbReference type="Proteomes" id="UP000234271"/>
    </source>
</evidence>